<name>A0AAW0WHJ5_CHEQU</name>
<gene>
    <name evidence="2" type="ORF">OTU49_007427</name>
</gene>
<proteinExistence type="predicted"/>
<dbReference type="AlphaFoldDB" id="A0AAW0WHJ5"/>
<accession>A0AAW0WHJ5</accession>
<keyword evidence="3" id="KW-1185">Reference proteome</keyword>
<comment type="caution">
    <text evidence="2">The sequence shown here is derived from an EMBL/GenBank/DDBJ whole genome shotgun (WGS) entry which is preliminary data.</text>
</comment>
<evidence type="ECO:0000256" key="1">
    <source>
        <dbReference type="SAM" id="MobiDB-lite"/>
    </source>
</evidence>
<evidence type="ECO:0000313" key="3">
    <source>
        <dbReference type="Proteomes" id="UP001445076"/>
    </source>
</evidence>
<dbReference type="Proteomes" id="UP001445076">
    <property type="component" value="Unassembled WGS sequence"/>
</dbReference>
<protein>
    <submittedName>
        <fullName evidence="2">Uncharacterized protein</fullName>
    </submittedName>
</protein>
<feature type="non-terminal residue" evidence="2">
    <location>
        <position position="144"/>
    </location>
</feature>
<evidence type="ECO:0000313" key="2">
    <source>
        <dbReference type="EMBL" id="KAK8731700.1"/>
    </source>
</evidence>
<organism evidence="2 3">
    <name type="scientific">Cherax quadricarinatus</name>
    <name type="common">Australian red claw crayfish</name>
    <dbReference type="NCBI Taxonomy" id="27406"/>
    <lineage>
        <taxon>Eukaryota</taxon>
        <taxon>Metazoa</taxon>
        <taxon>Ecdysozoa</taxon>
        <taxon>Arthropoda</taxon>
        <taxon>Crustacea</taxon>
        <taxon>Multicrustacea</taxon>
        <taxon>Malacostraca</taxon>
        <taxon>Eumalacostraca</taxon>
        <taxon>Eucarida</taxon>
        <taxon>Decapoda</taxon>
        <taxon>Pleocyemata</taxon>
        <taxon>Astacidea</taxon>
        <taxon>Parastacoidea</taxon>
        <taxon>Parastacidae</taxon>
        <taxon>Cherax</taxon>
    </lineage>
</organism>
<feature type="region of interest" description="Disordered" evidence="1">
    <location>
        <begin position="94"/>
        <end position="113"/>
    </location>
</feature>
<feature type="non-terminal residue" evidence="2">
    <location>
        <position position="1"/>
    </location>
</feature>
<reference evidence="2 3" key="1">
    <citation type="journal article" date="2024" name="BMC Genomics">
        <title>Genome assembly of redclaw crayfish (Cherax quadricarinatus) provides insights into its immune adaptation and hypoxia tolerance.</title>
        <authorList>
            <person name="Liu Z."/>
            <person name="Zheng J."/>
            <person name="Li H."/>
            <person name="Fang K."/>
            <person name="Wang S."/>
            <person name="He J."/>
            <person name="Zhou D."/>
            <person name="Weng S."/>
            <person name="Chi M."/>
            <person name="Gu Z."/>
            <person name="He J."/>
            <person name="Li F."/>
            <person name="Wang M."/>
        </authorList>
    </citation>
    <scope>NUCLEOTIDE SEQUENCE [LARGE SCALE GENOMIC DNA]</scope>
    <source>
        <strain evidence="2">ZL_2023a</strain>
    </source>
</reference>
<sequence length="144" mass="16418">TRELLFGLDYEFEPTDAQQKDQLLQEEGIETFLIIPKKKITSNRKVSYCQPVLVKPTITQPVDLSELNNFYEGDITKTITSSVQYPQGVTRGSILQKRRSTHTEGSSSLSSKRRTVVTDNALANFQRIMVDSKKFMEEAIEKMP</sequence>
<dbReference type="EMBL" id="JARKIK010000060">
    <property type="protein sequence ID" value="KAK8731700.1"/>
    <property type="molecule type" value="Genomic_DNA"/>
</dbReference>